<keyword evidence="1" id="KW-1133">Transmembrane helix</keyword>
<dbReference type="AlphaFoldDB" id="A0A6H0A0M8"/>
<keyword evidence="1" id="KW-0812">Transmembrane</keyword>
<feature type="transmembrane region" description="Helical" evidence="1">
    <location>
        <begin position="14"/>
        <end position="30"/>
    </location>
</feature>
<name>A0A6H0A0M8_LYSSH</name>
<geneLocation type="plasmid" evidence="2">
    <name>pSSII-1</name>
</geneLocation>
<organism evidence="2">
    <name type="scientific">Lysinibacillus sphaericus</name>
    <name type="common">Bacillus sphaericus</name>
    <dbReference type="NCBI Taxonomy" id="1421"/>
    <lineage>
        <taxon>Bacteria</taxon>
        <taxon>Bacillati</taxon>
        <taxon>Bacillota</taxon>
        <taxon>Bacilli</taxon>
        <taxon>Bacillales</taxon>
        <taxon>Bacillaceae</taxon>
        <taxon>Lysinibacillus</taxon>
    </lineage>
</organism>
<evidence type="ECO:0000313" key="2">
    <source>
        <dbReference type="EMBL" id="QIS31113.1"/>
    </source>
</evidence>
<sequence>MNIREYYYLLEKDTGMVFGLYLDLLLIYLYELQQIKDGGDTQSLELGYYLGDKGSWLPAAFGEDYCSAINALESKIKILKGR</sequence>
<evidence type="ECO:0000256" key="1">
    <source>
        <dbReference type="SAM" id="Phobius"/>
    </source>
</evidence>
<dbReference type="RefSeq" id="WP_031417227.1">
    <property type="nucleotide sequence ID" value="NZ_CP064071.1"/>
</dbReference>
<protein>
    <submittedName>
        <fullName evidence="2">Uncharacterized protein</fullName>
    </submittedName>
</protein>
<reference evidence="2" key="1">
    <citation type="submission" date="2020-02" db="EMBL/GenBank/DDBJ databases">
        <authorList>
            <person name="Hu X."/>
            <person name="Yuan Z."/>
            <person name="Cheng J."/>
            <person name="Geng P."/>
        </authorList>
    </citation>
    <scope>NUCLEOTIDE SEQUENCE</scope>
    <source>
        <strain evidence="2">SSII-1</strain>
        <plasmid evidence="2">pSSII-1</plasmid>
    </source>
</reference>
<keyword evidence="1" id="KW-0472">Membrane</keyword>
<dbReference type="EMBL" id="MT075580">
    <property type="protein sequence ID" value="QIS31113.1"/>
    <property type="molecule type" value="Genomic_DNA"/>
</dbReference>
<accession>A0A6H0A0M8</accession>
<proteinExistence type="predicted"/>
<keyword evidence="2" id="KW-0614">Plasmid</keyword>